<organism evidence="2 3">
    <name type="scientific">Methylobacterium gnaphalii</name>
    <dbReference type="NCBI Taxonomy" id="1010610"/>
    <lineage>
        <taxon>Bacteria</taxon>
        <taxon>Pseudomonadati</taxon>
        <taxon>Pseudomonadota</taxon>
        <taxon>Alphaproteobacteria</taxon>
        <taxon>Hyphomicrobiales</taxon>
        <taxon>Methylobacteriaceae</taxon>
        <taxon>Methylobacterium</taxon>
    </lineage>
</organism>
<dbReference type="EMBL" id="BJZV01000025">
    <property type="protein sequence ID" value="GEP11900.1"/>
    <property type="molecule type" value="Genomic_DNA"/>
</dbReference>
<evidence type="ECO:0000313" key="2">
    <source>
        <dbReference type="EMBL" id="GEP11900.1"/>
    </source>
</evidence>
<keyword evidence="3" id="KW-1185">Reference proteome</keyword>
<proteinExistence type="predicted"/>
<dbReference type="InterPro" id="IPR019253">
    <property type="entry name" value="DUF2244_TM"/>
</dbReference>
<evidence type="ECO:0000313" key="3">
    <source>
        <dbReference type="Proteomes" id="UP000321750"/>
    </source>
</evidence>
<keyword evidence="1" id="KW-0812">Transmembrane</keyword>
<dbReference type="AlphaFoldDB" id="A0A512JPL2"/>
<comment type="caution">
    <text evidence="2">The sequence shown here is derived from an EMBL/GenBank/DDBJ whole genome shotgun (WGS) entry which is preliminary data.</text>
</comment>
<dbReference type="Proteomes" id="UP000321750">
    <property type="component" value="Unassembled WGS sequence"/>
</dbReference>
<dbReference type="OrthoDB" id="9808190at2"/>
<accession>A0A512JPL2</accession>
<sequence>MASGNLHAHPDGLDPDAVDRPIYAAVIRPHQSLSQDGFRLVMAACCVVSLVTSIACLTKGFWPVAGFFGLDMLALYVALKVSFRRAHSFEEVAISPIEVLLRRVSHRGERHEWRFNPLWTRLTRVEDEEYGLRSLTFVSRHEHVAVARDASPSEREAVAQGLSRALAQAKKGY</sequence>
<name>A0A512JPL2_9HYPH</name>
<gene>
    <name evidence="2" type="ORF">MGN01_37450</name>
</gene>
<reference evidence="2 3" key="1">
    <citation type="submission" date="2019-07" db="EMBL/GenBank/DDBJ databases">
        <title>Whole genome shotgun sequence of Methylobacterium gnaphalii NBRC 107716.</title>
        <authorList>
            <person name="Hosoyama A."/>
            <person name="Uohara A."/>
            <person name="Ohji S."/>
            <person name="Ichikawa N."/>
        </authorList>
    </citation>
    <scope>NUCLEOTIDE SEQUENCE [LARGE SCALE GENOMIC DNA]</scope>
    <source>
        <strain evidence="2 3">NBRC 107716</strain>
    </source>
</reference>
<keyword evidence="1" id="KW-1133">Transmembrane helix</keyword>
<evidence type="ECO:0000256" key="1">
    <source>
        <dbReference type="SAM" id="Phobius"/>
    </source>
</evidence>
<dbReference type="RefSeq" id="WP_147048310.1">
    <property type="nucleotide sequence ID" value="NZ_BJZV01000025.1"/>
</dbReference>
<protein>
    <submittedName>
        <fullName evidence="2">Membrane protein</fullName>
    </submittedName>
</protein>
<keyword evidence="1" id="KW-0472">Membrane</keyword>
<dbReference type="InterPro" id="IPR016990">
    <property type="entry name" value="UCP032162_TM"/>
</dbReference>
<feature type="transmembrane region" description="Helical" evidence="1">
    <location>
        <begin position="61"/>
        <end position="79"/>
    </location>
</feature>
<dbReference type="Pfam" id="PF10003">
    <property type="entry name" value="DUF2244"/>
    <property type="match status" value="1"/>
</dbReference>
<dbReference type="PIRSF" id="PIRSF032162">
    <property type="entry name" value="UCP032162_imp"/>
    <property type="match status" value="1"/>
</dbReference>